<dbReference type="RefSeq" id="WP_029940618.1">
    <property type="nucleotide sequence ID" value="NZ_BSOO01000001.1"/>
</dbReference>
<keyword evidence="4" id="KW-1185">Reference proteome</keyword>
<keyword evidence="2" id="KW-0812">Transmembrane</keyword>
<evidence type="ECO:0008006" key="5">
    <source>
        <dbReference type="Google" id="ProtNLM"/>
    </source>
</evidence>
<keyword evidence="2" id="KW-1133">Transmembrane helix</keyword>
<dbReference type="EMBL" id="BSOO01000001">
    <property type="protein sequence ID" value="GLR46302.1"/>
    <property type="molecule type" value="Genomic_DNA"/>
</dbReference>
<evidence type="ECO:0000313" key="3">
    <source>
        <dbReference type="EMBL" id="GLR46302.1"/>
    </source>
</evidence>
<evidence type="ECO:0000313" key="4">
    <source>
        <dbReference type="Proteomes" id="UP001156703"/>
    </source>
</evidence>
<reference evidence="4" key="1">
    <citation type="journal article" date="2019" name="Int. J. Syst. Evol. Microbiol.">
        <title>The Global Catalogue of Microorganisms (GCM) 10K type strain sequencing project: providing services to taxonomists for standard genome sequencing and annotation.</title>
        <authorList>
            <consortium name="The Broad Institute Genomics Platform"/>
            <consortium name="The Broad Institute Genome Sequencing Center for Infectious Disease"/>
            <person name="Wu L."/>
            <person name="Ma J."/>
        </authorList>
    </citation>
    <scope>NUCLEOTIDE SEQUENCE [LARGE SCALE GENOMIC DNA]</scope>
    <source>
        <strain evidence="4">NBRC 102146</strain>
    </source>
</reference>
<feature type="compositionally biased region" description="Low complexity" evidence="1">
    <location>
        <begin position="1"/>
        <end position="11"/>
    </location>
</feature>
<feature type="region of interest" description="Disordered" evidence="1">
    <location>
        <begin position="1"/>
        <end position="45"/>
    </location>
</feature>
<name>A0ABQ5Z4A7_9SPHN</name>
<protein>
    <recommendedName>
        <fullName evidence="5">YtxH domain-containing protein</fullName>
    </recommendedName>
</protein>
<gene>
    <name evidence="3" type="ORF">GCM10007925_00130</name>
</gene>
<feature type="transmembrane region" description="Helical" evidence="2">
    <location>
        <begin position="50"/>
        <end position="69"/>
    </location>
</feature>
<evidence type="ECO:0000256" key="2">
    <source>
        <dbReference type="SAM" id="Phobius"/>
    </source>
</evidence>
<comment type="caution">
    <text evidence="3">The sequence shown here is derived from an EMBL/GenBank/DDBJ whole genome shotgun (WGS) entry which is preliminary data.</text>
</comment>
<accession>A0ABQ5Z4A7</accession>
<dbReference type="Proteomes" id="UP001156703">
    <property type="component" value="Unassembled WGS sequence"/>
</dbReference>
<sequence length="120" mass="12736">MASKSTTSNNRSRTRTSRAKSSASSRAGNLRSKIEGRRGQATAAVKSHPYATVALGALAAGAGIAAFLLSRRESLPLEKWGQKVEDFAGQVEKKVKTLRKDGIDLDADSKTEIKTGAVAY</sequence>
<evidence type="ECO:0000256" key="1">
    <source>
        <dbReference type="SAM" id="MobiDB-lite"/>
    </source>
</evidence>
<organism evidence="3 4">
    <name type="scientific">Sphingomonas astaxanthinifaciens DSM 22298</name>
    <dbReference type="NCBI Taxonomy" id="1123267"/>
    <lineage>
        <taxon>Bacteria</taxon>
        <taxon>Pseudomonadati</taxon>
        <taxon>Pseudomonadota</taxon>
        <taxon>Alphaproteobacteria</taxon>
        <taxon>Sphingomonadales</taxon>
        <taxon>Sphingomonadaceae</taxon>
        <taxon>Sphingomonas</taxon>
    </lineage>
</organism>
<keyword evidence="2" id="KW-0472">Membrane</keyword>
<proteinExistence type="predicted"/>